<dbReference type="Proteomes" id="UP001231189">
    <property type="component" value="Unassembled WGS sequence"/>
</dbReference>
<dbReference type="Pfam" id="PF13456">
    <property type="entry name" value="RVT_3"/>
    <property type="match status" value="1"/>
</dbReference>
<evidence type="ECO:0000313" key="3">
    <source>
        <dbReference type="EMBL" id="KAK1661216.1"/>
    </source>
</evidence>
<dbReference type="Pfam" id="PF13966">
    <property type="entry name" value="zf-RVT"/>
    <property type="match status" value="1"/>
</dbReference>
<dbReference type="SUPFAM" id="SSF53098">
    <property type="entry name" value="Ribonuclease H-like"/>
    <property type="match status" value="1"/>
</dbReference>
<evidence type="ECO:0000259" key="2">
    <source>
        <dbReference type="Pfam" id="PF13966"/>
    </source>
</evidence>
<evidence type="ECO:0008006" key="5">
    <source>
        <dbReference type="Google" id="ProtNLM"/>
    </source>
</evidence>
<dbReference type="InterPro" id="IPR002156">
    <property type="entry name" value="RNaseH_domain"/>
</dbReference>
<dbReference type="PANTHER" id="PTHR47723:SF24">
    <property type="entry name" value="RNASE H TYPE-1 DOMAIN-CONTAINING PROTEIN"/>
    <property type="match status" value="1"/>
</dbReference>
<dbReference type="GO" id="GO:0004523">
    <property type="term" value="F:RNA-DNA hybrid ribonuclease activity"/>
    <property type="evidence" value="ECO:0007669"/>
    <property type="project" value="InterPro"/>
</dbReference>
<evidence type="ECO:0000313" key="4">
    <source>
        <dbReference type="Proteomes" id="UP001231189"/>
    </source>
</evidence>
<dbReference type="Gene3D" id="3.30.420.10">
    <property type="entry name" value="Ribonuclease H-like superfamily/Ribonuclease H"/>
    <property type="match status" value="1"/>
</dbReference>
<dbReference type="GO" id="GO:0003676">
    <property type="term" value="F:nucleic acid binding"/>
    <property type="evidence" value="ECO:0007669"/>
    <property type="project" value="InterPro"/>
</dbReference>
<organism evidence="3 4">
    <name type="scientific">Lolium multiflorum</name>
    <name type="common">Italian ryegrass</name>
    <name type="synonym">Lolium perenne subsp. multiflorum</name>
    <dbReference type="NCBI Taxonomy" id="4521"/>
    <lineage>
        <taxon>Eukaryota</taxon>
        <taxon>Viridiplantae</taxon>
        <taxon>Streptophyta</taxon>
        <taxon>Embryophyta</taxon>
        <taxon>Tracheophyta</taxon>
        <taxon>Spermatophyta</taxon>
        <taxon>Magnoliopsida</taxon>
        <taxon>Liliopsida</taxon>
        <taxon>Poales</taxon>
        <taxon>Poaceae</taxon>
        <taxon>BOP clade</taxon>
        <taxon>Pooideae</taxon>
        <taxon>Poodae</taxon>
        <taxon>Poeae</taxon>
        <taxon>Poeae Chloroplast Group 2 (Poeae type)</taxon>
        <taxon>Loliodinae</taxon>
        <taxon>Loliinae</taxon>
        <taxon>Lolium</taxon>
    </lineage>
</organism>
<keyword evidence="4" id="KW-1185">Reference proteome</keyword>
<reference evidence="3" key="1">
    <citation type="submission" date="2023-07" db="EMBL/GenBank/DDBJ databases">
        <title>A chromosome-level genome assembly of Lolium multiflorum.</title>
        <authorList>
            <person name="Chen Y."/>
            <person name="Copetti D."/>
            <person name="Kolliker R."/>
            <person name="Studer B."/>
        </authorList>
    </citation>
    <scope>NUCLEOTIDE SEQUENCE</scope>
    <source>
        <strain evidence="3">02402/16</strain>
        <tissue evidence="3">Leaf</tissue>
    </source>
</reference>
<comment type="caution">
    <text evidence="3">The sequence shown here is derived from an EMBL/GenBank/DDBJ whole genome shotgun (WGS) entry which is preliminary data.</text>
</comment>
<feature type="domain" description="Reverse transcriptase zinc-binding" evidence="2">
    <location>
        <begin position="20"/>
        <end position="87"/>
    </location>
</feature>
<dbReference type="InterPro" id="IPR026960">
    <property type="entry name" value="RVT-Znf"/>
</dbReference>
<evidence type="ECO:0000259" key="1">
    <source>
        <dbReference type="Pfam" id="PF13456"/>
    </source>
</evidence>
<sequence>MQPALEVLSRGQSSSEPNGDRSIWDLVWKAKVPHKMRVFAWKVATSTLAVCENVHRRIVSVDAMCPICGVEGEDDHHALVRCTIARALRDELRKSWKLPSEENFYHTGREWLFHLLANTSTVGRALVIFLLWRVWHHRNDIIHGDGKASVAASAPYLINYLNSFHATSTNTFDPKGKAPMHHVQATPECWEETAWIVPKEGELKANVDAGWDPLTKKIGIAAIVRDHGGQVVVAAWNSVEGCFSPEEAEIHAGLLGLRLLISTSKGLGTLESDCHRLVITCQEESLDRSAHWALYSEIKEFLRVYNQISVCKADSRNNRPAHALSQLGKAGSSGISWGSPPSCVSDLVDRDCMNIV</sequence>
<gene>
    <name evidence="3" type="ORF">QYE76_049375</name>
</gene>
<dbReference type="PANTHER" id="PTHR47723">
    <property type="entry name" value="OS05G0353850 PROTEIN"/>
    <property type="match status" value="1"/>
</dbReference>
<feature type="domain" description="RNase H type-1" evidence="1">
    <location>
        <begin position="206"/>
        <end position="326"/>
    </location>
</feature>
<dbReference type="CDD" id="cd06222">
    <property type="entry name" value="RNase_H_like"/>
    <property type="match status" value="1"/>
</dbReference>
<name>A0AAD8SMZ5_LOLMU</name>
<dbReference type="InterPro" id="IPR036397">
    <property type="entry name" value="RNaseH_sf"/>
</dbReference>
<dbReference type="InterPro" id="IPR012337">
    <property type="entry name" value="RNaseH-like_sf"/>
</dbReference>
<protein>
    <recommendedName>
        <fullName evidence="5">Reverse transcriptase zinc-binding domain-containing protein</fullName>
    </recommendedName>
</protein>
<dbReference type="InterPro" id="IPR044730">
    <property type="entry name" value="RNase_H-like_dom_plant"/>
</dbReference>
<dbReference type="AlphaFoldDB" id="A0AAD8SMZ5"/>
<accession>A0AAD8SMZ5</accession>
<proteinExistence type="predicted"/>
<dbReference type="EMBL" id="JAUUTY010000003">
    <property type="protein sequence ID" value="KAK1661216.1"/>
    <property type="molecule type" value="Genomic_DNA"/>
</dbReference>
<dbReference type="InterPro" id="IPR053151">
    <property type="entry name" value="RNase_H-like"/>
</dbReference>